<dbReference type="InterPro" id="IPR050490">
    <property type="entry name" value="Bact_solute-bd_prot1"/>
</dbReference>
<protein>
    <submittedName>
        <fullName evidence="3">Extracellular solute-binding protein</fullName>
    </submittedName>
</protein>
<sequence>MKKTVGLVMASVLAVGSIAGCSSGAGTKDGDKGGAPAASKGPLKFSISFPTTVGDGYGQKQPDLSKEKWVQRLNKLTNTELDVRLIQREKMSVLFAGNDIPDVLGSLDLPTGKDMAGSVEAGVFQPLDDLIKQYAPTLYKNVPKAAWDSVTYNGKIYGIPDYLTNPSRRATYIRTDLLEKTGLPAPKTIDDFLNVMRAFKKLGVENPYQMRENFKYADVVFGAFDVLPYKDQFEQQGDQVVPKFFDVENMQKALQTLKTMYDEGLIPKDFATISSTDYSKNINAGKAGMWSANLSGGLSGFRTNITAVDPNAKIDVIPSPTGPEGKGGYFLYSPMVRTFYINKNVDKEKAIGIMKYFEWMQTEEAAKFFSLGVEGENYTVKDGKISYKAPANKDEKDEEGWRTTLWVGQDSTYNKLQLEQNKDGQDTLKAFETILSKEGLGGIGFYPDLKAFSKYPDLTPLGDTGPKLIIDHMVKMVYGKEPISDWPKVIEEYKQKGGNDIIKEATERYNKKDGVSIFTNKK</sequence>
<accession>A0ABW3UFL7</accession>
<reference evidence="4" key="1">
    <citation type="journal article" date="2019" name="Int. J. Syst. Evol. Microbiol.">
        <title>The Global Catalogue of Microorganisms (GCM) 10K type strain sequencing project: providing services to taxonomists for standard genome sequencing and annotation.</title>
        <authorList>
            <consortium name="The Broad Institute Genomics Platform"/>
            <consortium name="The Broad Institute Genome Sequencing Center for Infectious Disease"/>
            <person name="Wu L."/>
            <person name="Ma J."/>
        </authorList>
    </citation>
    <scope>NUCLEOTIDE SEQUENCE [LARGE SCALE GENOMIC DNA]</scope>
    <source>
        <strain evidence="4">CCUG 53270</strain>
    </source>
</reference>
<dbReference type="PANTHER" id="PTHR43649">
    <property type="entry name" value="ARABINOSE-BINDING PROTEIN-RELATED"/>
    <property type="match status" value="1"/>
</dbReference>
<dbReference type="RefSeq" id="WP_079909182.1">
    <property type="nucleotide sequence ID" value="NZ_BAABJG010000055.1"/>
</dbReference>
<feature type="signal peptide" evidence="2">
    <location>
        <begin position="1"/>
        <end position="19"/>
    </location>
</feature>
<evidence type="ECO:0000256" key="2">
    <source>
        <dbReference type="SAM" id="SignalP"/>
    </source>
</evidence>
<feature type="chain" id="PRO_5045536505" evidence="2">
    <location>
        <begin position="20"/>
        <end position="522"/>
    </location>
</feature>
<organism evidence="3 4">
    <name type="scientific">Paenibacillus vulneris</name>
    <dbReference type="NCBI Taxonomy" id="1133364"/>
    <lineage>
        <taxon>Bacteria</taxon>
        <taxon>Bacillati</taxon>
        <taxon>Bacillota</taxon>
        <taxon>Bacilli</taxon>
        <taxon>Bacillales</taxon>
        <taxon>Paenibacillaceae</taxon>
        <taxon>Paenibacillus</taxon>
    </lineage>
</organism>
<comment type="caution">
    <text evidence="3">The sequence shown here is derived from an EMBL/GenBank/DDBJ whole genome shotgun (WGS) entry which is preliminary data.</text>
</comment>
<gene>
    <name evidence="3" type="ORF">ACFQ4B_06495</name>
</gene>
<keyword evidence="1 2" id="KW-0732">Signal</keyword>
<dbReference type="EMBL" id="JBHTLU010000012">
    <property type="protein sequence ID" value="MFD1219758.1"/>
    <property type="molecule type" value="Genomic_DNA"/>
</dbReference>
<evidence type="ECO:0000313" key="3">
    <source>
        <dbReference type="EMBL" id="MFD1219758.1"/>
    </source>
</evidence>
<keyword evidence="4" id="KW-1185">Reference proteome</keyword>
<dbReference type="Proteomes" id="UP001597180">
    <property type="component" value="Unassembled WGS sequence"/>
</dbReference>
<dbReference type="PROSITE" id="PS51257">
    <property type="entry name" value="PROKAR_LIPOPROTEIN"/>
    <property type="match status" value="1"/>
</dbReference>
<dbReference type="Gene3D" id="3.40.190.10">
    <property type="entry name" value="Periplasmic binding protein-like II"/>
    <property type="match status" value="2"/>
</dbReference>
<dbReference type="SUPFAM" id="SSF53850">
    <property type="entry name" value="Periplasmic binding protein-like II"/>
    <property type="match status" value="1"/>
</dbReference>
<evidence type="ECO:0000256" key="1">
    <source>
        <dbReference type="ARBA" id="ARBA00022729"/>
    </source>
</evidence>
<evidence type="ECO:0000313" key="4">
    <source>
        <dbReference type="Proteomes" id="UP001597180"/>
    </source>
</evidence>
<dbReference type="PANTHER" id="PTHR43649:SF33">
    <property type="entry name" value="POLYGALACTURONAN_RHAMNOGALACTURONAN-BINDING PROTEIN YTCQ"/>
    <property type="match status" value="1"/>
</dbReference>
<proteinExistence type="predicted"/>
<name>A0ABW3UFL7_9BACL</name>